<feature type="domain" description="C-type lectin" evidence="2">
    <location>
        <begin position="15"/>
        <end position="92"/>
    </location>
</feature>
<dbReference type="PANTHER" id="PTHR45710:SF26">
    <property type="entry name" value="RH26557P"/>
    <property type="match status" value="1"/>
</dbReference>
<name>A0A9D3LHU4_ANGAN</name>
<dbReference type="InterPro" id="IPR016187">
    <property type="entry name" value="CTDL_fold"/>
</dbReference>
<dbReference type="PROSITE" id="PS50041">
    <property type="entry name" value="C_TYPE_LECTIN_2"/>
    <property type="match status" value="1"/>
</dbReference>
<comment type="caution">
    <text evidence="3">The sequence shown here is derived from an EMBL/GenBank/DDBJ whole genome shotgun (WGS) entry which is preliminary data.</text>
</comment>
<evidence type="ECO:0000313" key="3">
    <source>
        <dbReference type="EMBL" id="KAG5830149.1"/>
    </source>
</evidence>
<dbReference type="AlphaFoldDB" id="A0A9D3LHU4"/>
<dbReference type="EMBL" id="JAFIRN010000044">
    <property type="protein sequence ID" value="KAG5830149.1"/>
    <property type="molecule type" value="Genomic_DNA"/>
</dbReference>
<dbReference type="PANTHER" id="PTHR45710">
    <property type="entry name" value="C-TYPE LECTIN DOMAIN-CONTAINING PROTEIN 180"/>
    <property type="match status" value="1"/>
</dbReference>
<protein>
    <recommendedName>
        <fullName evidence="2">C-type lectin domain-containing protein</fullName>
    </recommendedName>
</protein>
<dbReference type="Proteomes" id="UP001044222">
    <property type="component" value="Unassembled WGS sequence"/>
</dbReference>
<evidence type="ECO:0000313" key="4">
    <source>
        <dbReference type="Proteomes" id="UP001044222"/>
    </source>
</evidence>
<sequence>MVPQQGPCDEGWLFFQGSCYLLSSDRDDWHGAEAKCEEHRAHLLVINNADEQDFIGDVVQQTSYWIGLVERGEGGSLELGWMELTFNNSTVS</sequence>
<dbReference type="Pfam" id="PF00059">
    <property type="entry name" value="Lectin_C"/>
    <property type="match status" value="1"/>
</dbReference>
<organism evidence="3 4">
    <name type="scientific">Anguilla anguilla</name>
    <name type="common">European freshwater eel</name>
    <name type="synonym">Muraena anguilla</name>
    <dbReference type="NCBI Taxonomy" id="7936"/>
    <lineage>
        <taxon>Eukaryota</taxon>
        <taxon>Metazoa</taxon>
        <taxon>Chordata</taxon>
        <taxon>Craniata</taxon>
        <taxon>Vertebrata</taxon>
        <taxon>Euteleostomi</taxon>
        <taxon>Actinopterygii</taxon>
        <taxon>Neopterygii</taxon>
        <taxon>Teleostei</taxon>
        <taxon>Anguilliformes</taxon>
        <taxon>Anguillidae</taxon>
        <taxon>Anguilla</taxon>
    </lineage>
</organism>
<dbReference type="Gene3D" id="3.10.100.10">
    <property type="entry name" value="Mannose-Binding Protein A, subunit A"/>
    <property type="match status" value="1"/>
</dbReference>
<evidence type="ECO:0000256" key="1">
    <source>
        <dbReference type="ARBA" id="ARBA00004401"/>
    </source>
</evidence>
<evidence type="ECO:0000259" key="2">
    <source>
        <dbReference type="PROSITE" id="PS50041"/>
    </source>
</evidence>
<gene>
    <name evidence="3" type="ORF">ANANG_G00316450</name>
</gene>
<dbReference type="InterPro" id="IPR001304">
    <property type="entry name" value="C-type_lectin-like"/>
</dbReference>
<dbReference type="InterPro" id="IPR016186">
    <property type="entry name" value="C-type_lectin-like/link_sf"/>
</dbReference>
<reference evidence="3" key="1">
    <citation type="submission" date="2021-01" db="EMBL/GenBank/DDBJ databases">
        <title>A chromosome-scale assembly of European eel, Anguilla anguilla.</title>
        <authorList>
            <person name="Henkel C."/>
            <person name="Jong-Raadsen S.A."/>
            <person name="Dufour S."/>
            <person name="Weltzien F.-A."/>
            <person name="Palstra A.P."/>
            <person name="Pelster B."/>
            <person name="Spaink H.P."/>
            <person name="Van Den Thillart G.E."/>
            <person name="Jansen H."/>
            <person name="Zahm M."/>
            <person name="Klopp C."/>
            <person name="Cedric C."/>
            <person name="Louis A."/>
            <person name="Berthelot C."/>
            <person name="Parey E."/>
            <person name="Roest Crollius H."/>
            <person name="Montfort J."/>
            <person name="Robinson-Rechavi M."/>
            <person name="Bucao C."/>
            <person name="Bouchez O."/>
            <person name="Gislard M."/>
            <person name="Lluch J."/>
            <person name="Milhes M."/>
            <person name="Lampietro C."/>
            <person name="Lopez Roques C."/>
            <person name="Donnadieu C."/>
            <person name="Braasch I."/>
            <person name="Desvignes T."/>
            <person name="Postlethwait J."/>
            <person name="Bobe J."/>
            <person name="Guiguen Y."/>
            <person name="Dirks R."/>
        </authorList>
    </citation>
    <scope>NUCLEOTIDE SEQUENCE</scope>
    <source>
        <strain evidence="3">Tag_6206</strain>
        <tissue evidence="3">Liver</tissue>
    </source>
</reference>
<dbReference type="SUPFAM" id="SSF56436">
    <property type="entry name" value="C-type lectin-like"/>
    <property type="match status" value="1"/>
</dbReference>
<dbReference type="SMART" id="SM00034">
    <property type="entry name" value="CLECT"/>
    <property type="match status" value="1"/>
</dbReference>
<dbReference type="InterPro" id="IPR050828">
    <property type="entry name" value="C-type_lectin/matrix_domain"/>
</dbReference>
<keyword evidence="4" id="KW-1185">Reference proteome</keyword>
<accession>A0A9D3LHU4</accession>
<dbReference type="GO" id="GO:0005886">
    <property type="term" value="C:plasma membrane"/>
    <property type="evidence" value="ECO:0007669"/>
    <property type="project" value="UniProtKB-SubCell"/>
</dbReference>
<proteinExistence type="predicted"/>
<comment type="subcellular location">
    <subcellularLocation>
        <location evidence="1">Cell membrane</location>
        <topology evidence="1">Single-pass type II membrane protein</topology>
    </subcellularLocation>
</comment>